<evidence type="ECO:0000313" key="2">
    <source>
        <dbReference type="Proteomes" id="UP001150925"/>
    </source>
</evidence>
<sequence>ALYIFALVGPTLYRLDQEPELFQVLLTDLLWVLVEVCPVLPLYTQHSMLAIETMVDFLYHMRHHFHGDKPSLWKSVEPVINHLREPLLTRVLSLVVDPKETS</sequence>
<protein>
    <submittedName>
        <fullName evidence="1">Uncharacterized protein</fullName>
    </submittedName>
</protein>
<name>A0A9W8ANB8_9FUNG</name>
<dbReference type="AlphaFoldDB" id="A0A9W8ANB8"/>
<evidence type="ECO:0000313" key="1">
    <source>
        <dbReference type="EMBL" id="KAJ1962013.1"/>
    </source>
</evidence>
<gene>
    <name evidence="1" type="ORF">IWQ62_003669</name>
</gene>
<reference evidence="1" key="1">
    <citation type="submission" date="2022-07" db="EMBL/GenBank/DDBJ databases">
        <title>Phylogenomic reconstructions and comparative analyses of Kickxellomycotina fungi.</title>
        <authorList>
            <person name="Reynolds N.K."/>
            <person name="Stajich J.E."/>
            <person name="Barry K."/>
            <person name="Grigoriev I.V."/>
            <person name="Crous P."/>
            <person name="Smith M.E."/>
        </authorList>
    </citation>
    <scope>NUCLEOTIDE SEQUENCE</scope>
    <source>
        <strain evidence="1">RSA 1196</strain>
    </source>
</reference>
<dbReference type="EMBL" id="JANBPY010001030">
    <property type="protein sequence ID" value="KAJ1962013.1"/>
    <property type="molecule type" value="Genomic_DNA"/>
</dbReference>
<dbReference type="Proteomes" id="UP001150925">
    <property type="component" value="Unassembled WGS sequence"/>
</dbReference>
<feature type="non-terminal residue" evidence="1">
    <location>
        <position position="1"/>
    </location>
</feature>
<keyword evidence="2" id="KW-1185">Reference proteome</keyword>
<accession>A0A9W8ANB8</accession>
<proteinExistence type="predicted"/>
<organism evidence="1 2">
    <name type="scientific">Dispira parvispora</name>
    <dbReference type="NCBI Taxonomy" id="1520584"/>
    <lineage>
        <taxon>Eukaryota</taxon>
        <taxon>Fungi</taxon>
        <taxon>Fungi incertae sedis</taxon>
        <taxon>Zoopagomycota</taxon>
        <taxon>Kickxellomycotina</taxon>
        <taxon>Dimargaritomycetes</taxon>
        <taxon>Dimargaritales</taxon>
        <taxon>Dimargaritaceae</taxon>
        <taxon>Dispira</taxon>
    </lineage>
</organism>
<comment type="caution">
    <text evidence="1">The sequence shown here is derived from an EMBL/GenBank/DDBJ whole genome shotgun (WGS) entry which is preliminary data.</text>
</comment>